<reference evidence="2 3" key="1">
    <citation type="journal article" date="2019" name="Int. J. Syst. Evol. Microbiol.">
        <title>The Global Catalogue of Microorganisms (GCM) 10K type strain sequencing project: providing services to taxonomists for standard genome sequencing and annotation.</title>
        <authorList>
            <consortium name="The Broad Institute Genomics Platform"/>
            <consortium name="The Broad Institute Genome Sequencing Center for Infectious Disease"/>
            <person name="Wu L."/>
            <person name="Ma J."/>
        </authorList>
    </citation>
    <scope>NUCLEOTIDE SEQUENCE [LARGE SCALE GENOMIC DNA]</scope>
    <source>
        <strain evidence="2 3">PJ61</strain>
    </source>
</reference>
<accession>A0ABD5T4Y2</accession>
<dbReference type="InterPro" id="IPR055553">
    <property type="entry name" value="DUF7129"/>
</dbReference>
<evidence type="ECO:0000313" key="2">
    <source>
        <dbReference type="EMBL" id="MFC6772298.1"/>
    </source>
</evidence>
<dbReference type="AlphaFoldDB" id="A0ABD5T4Y2"/>
<dbReference type="EMBL" id="JBHSWT010000726">
    <property type="protein sequence ID" value="MFC6772298.1"/>
    <property type="molecule type" value="Genomic_DNA"/>
</dbReference>
<evidence type="ECO:0000313" key="3">
    <source>
        <dbReference type="Proteomes" id="UP001596274"/>
    </source>
</evidence>
<keyword evidence="3" id="KW-1185">Reference proteome</keyword>
<dbReference type="NCBIfam" id="NF033497">
    <property type="entry name" value="rubre_like_arch"/>
    <property type="match status" value="1"/>
</dbReference>
<feature type="domain" description="DUF7129" evidence="1">
    <location>
        <begin position="8"/>
        <end position="42"/>
    </location>
</feature>
<dbReference type="Pfam" id="PF23455">
    <property type="entry name" value="DUF7129"/>
    <property type="match status" value="1"/>
</dbReference>
<dbReference type="Proteomes" id="UP001596274">
    <property type="component" value="Unassembled WGS sequence"/>
</dbReference>
<gene>
    <name evidence="2" type="ORF">ACFQDD_12370</name>
</gene>
<proteinExistence type="predicted"/>
<organism evidence="2 3">
    <name type="scientific">Halorubrum pallidum</name>
    <dbReference type="NCBI Taxonomy" id="1526114"/>
    <lineage>
        <taxon>Archaea</taxon>
        <taxon>Methanobacteriati</taxon>
        <taxon>Methanobacteriota</taxon>
        <taxon>Stenosarchaea group</taxon>
        <taxon>Halobacteria</taxon>
        <taxon>Halobacteriales</taxon>
        <taxon>Haloferacaceae</taxon>
        <taxon>Halorubrum</taxon>
    </lineage>
</organism>
<comment type="caution">
    <text evidence="2">The sequence shown here is derived from an EMBL/GenBank/DDBJ whole genome shotgun (WGS) entry which is preliminary data.</text>
</comment>
<protein>
    <submittedName>
        <fullName evidence="2">Rubrerythrin-like domain-containing protein</fullName>
    </submittedName>
</protein>
<evidence type="ECO:0000259" key="1">
    <source>
        <dbReference type="Pfam" id="PF23455"/>
    </source>
</evidence>
<name>A0ABD5T4Y2_9EURY</name>
<sequence length="44" mass="4901">MRPECNTGGEELYECFDCGFRCESGGTCPTCDGELRHLGRSRDL</sequence>